<comment type="similarity">
    <text evidence="1">Belongs to the ribonucleoside diphosphate reductase small chain family.</text>
</comment>
<name>A0A8H6HBB3_9AGAR</name>
<dbReference type="EMBL" id="JACGCI010000161">
    <property type="protein sequence ID" value="KAF6742977.1"/>
    <property type="molecule type" value="Genomic_DNA"/>
</dbReference>
<organism evidence="2 3">
    <name type="scientific">Ephemerocybe angulata</name>
    <dbReference type="NCBI Taxonomy" id="980116"/>
    <lineage>
        <taxon>Eukaryota</taxon>
        <taxon>Fungi</taxon>
        <taxon>Dikarya</taxon>
        <taxon>Basidiomycota</taxon>
        <taxon>Agaricomycotina</taxon>
        <taxon>Agaricomycetes</taxon>
        <taxon>Agaricomycetidae</taxon>
        <taxon>Agaricales</taxon>
        <taxon>Agaricineae</taxon>
        <taxon>Psathyrellaceae</taxon>
        <taxon>Ephemerocybe</taxon>
    </lineage>
</organism>
<dbReference type="Gene3D" id="1.10.620.20">
    <property type="entry name" value="Ribonucleotide Reductase, subunit A"/>
    <property type="match status" value="1"/>
</dbReference>
<evidence type="ECO:0000313" key="3">
    <source>
        <dbReference type="Proteomes" id="UP000521943"/>
    </source>
</evidence>
<dbReference type="CDD" id="cd01049">
    <property type="entry name" value="RNRR2"/>
    <property type="match status" value="1"/>
</dbReference>
<gene>
    <name evidence="2" type="ORF">DFP72DRAFT_829165</name>
</gene>
<dbReference type="PANTHER" id="PTHR23409:SF18">
    <property type="entry name" value="RIBONUCLEOSIDE-DIPHOSPHATE REDUCTASE SUBUNIT M2"/>
    <property type="match status" value="1"/>
</dbReference>
<dbReference type="GO" id="GO:0009263">
    <property type="term" value="P:deoxyribonucleotide biosynthetic process"/>
    <property type="evidence" value="ECO:0007669"/>
    <property type="project" value="InterPro"/>
</dbReference>
<keyword evidence="3" id="KW-1185">Reference proteome</keyword>
<dbReference type="PROSITE" id="PS00368">
    <property type="entry name" value="RIBORED_SMALL"/>
    <property type="match status" value="1"/>
</dbReference>
<dbReference type="InterPro" id="IPR012348">
    <property type="entry name" value="RNR-like"/>
</dbReference>
<accession>A0A8H6HBB3</accession>
<dbReference type="InterPro" id="IPR000358">
    <property type="entry name" value="RNR_small_fam"/>
</dbReference>
<evidence type="ECO:0000313" key="2">
    <source>
        <dbReference type="EMBL" id="KAF6742977.1"/>
    </source>
</evidence>
<reference evidence="2 3" key="1">
    <citation type="submission" date="2020-07" db="EMBL/GenBank/DDBJ databases">
        <title>Comparative genomics of pyrophilous fungi reveals a link between fire events and developmental genes.</title>
        <authorList>
            <consortium name="DOE Joint Genome Institute"/>
            <person name="Steindorff A.S."/>
            <person name="Carver A."/>
            <person name="Calhoun S."/>
            <person name="Stillman K."/>
            <person name="Liu H."/>
            <person name="Lipzen A."/>
            <person name="Pangilinan J."/>
            <person name="Labutti K."/>
            <person name="Bruns T.D."/>
            <person name="Grigoriev I.V."/>
        </authorList>
    </citation>
    <scope>NUCLEOTIDE SEQUENCE [LARGE SCALE GENOMIC DNA]</scope>
    <source>
        <strain evidence="2 3">CBS 144469</strain>
    </source>
</reference>
<dbReference type="PANTHER" id="PTHR23409">
    <property type="entry name" value="RIBONUCLEOSIDE-DIPHOSPHATE REDUCTASE SMALL CHAIN"/>
    <property type="match status" value="1"/>
</dbReference>
<comment type="caution">
    <text evidence="2">The sequence shown here is derived from an EMBL/GenBank/DDBJ whole genome shotgun (WGS) entry which is preliminary data.</text>
</comment>
<dbReference type="InterPro" id="IPR009078">
    <property type="entry name" value="Ferritin-like_SF"/>
</dbReference>
<dbReference type="AlphaFoldDB" id="A0A8H6HBB3"/>
<proteinExistence type="inferred from homology"/>
<dbReference type="InterPro" id="IPR033909">
    <property type="entry name" value="RNR_small"/>
</dbReference>
<dbReference type="SUPFAM" id="SSF47240">
    <property type="entry name" value="Ferritin-like"/>
    <property type="match status" value="1"/>
</dbReference>
<sequence>MNDTKDSIWPHRFYLRSALPIRVPTVRFISSPDAPVASALTAHRQQLWQMYLDARDTLWLPTDLELEADTRDWLTSMSESEKWIVTRALGFFATVDGLIADNIITRFSQEVAYIEAKYFYGLQVVVEHIHSETYAKLINALIPDEEEQSVLLTWSTTVPSIAFKNIWVLKWIVDDSRTFAERLAAFICVEGIFFSSCFALLSWIKSNGKMPGLSAVNDLISKDENRHLDFACALFRRIRSPPSSSAILETVRDAVDVETDFAMDMLSVPGHNISLQDIHQYIRFVANRLLVKMGYGVAYVADNPVTN</sequence>
<dbReference type="Pfam" id="PF00268">
    <property type="entry name" value="Ribonuc_red_sm"/>
    <property type="match status" value="1"/>
</dbReference>
<evidence type="ECO:0000256" key="1">
    <source>
        <dbReference type="ARBA" id="ARBA00009303"/>
    </source>
</evidence>
<dbReference type="InterPro" id="IPR030475">
    <property type="entry name" value="RNR_small_AS"/>
</dbReference>
<dbReference type="GO" id="GO:0016491">
    <property type="term" value="F:oxidoreductase activity"/>
    <property type="evidence" value="ECO:0007669"/>
    <property type="project" value="InterPro"/>
</dbReference>
<dbReference type="Proteomes" id="UP000521943">
    <property type="component" value="Unassembled WGS sequence"/>
</dbReference>
<protein>
    <submittedName>
        <fullName evidence="2">Ribonucleoside-diphosphate reductase small chain-like protein</fullName>
    </submittedName>
</protein>